<feature type="compositionally biased region" description="Basic and acidic residues" evidence="7">
    <location>
        <begin position="950"/>
        <end position="965"/>
    </location>
</feature>
<feature type="region of interest" description="Disordered" evidence="7">
    <location>
        <begin position="945"/>
        <end position="965"/>
    </location>
</feature>
<dbReference type="Gene3D" id="3.40.50.300">
    <property type="entry name" value="P-loop containing nucleotide triphosphate hydrolases"/>
    <property type="match status" value="1"/>
</dbReference>
<keyword evidence="3" id="KW-0819">tRNA processing</keyword>
<keyword evidence="10" id="KW-1185">Reference proteome</keyword>
<dbReference type="GO" id="GO:0046872">
    <property type="term" value="F:metal ion binding"/>
    <property type="evidence" value="ECO:0007669"/>
    <property type="project" value="UniProtKB-KW"/>
</dbReference>
<dbReference type="Gene3D" id="3.30.420.40">
    <property type="match status" value="2"/>
</dbReference>
<evidence type="ECO:0000256" key="6">
    <source>
        <dbReference type="ARBA" id="ARBA00048117"/>
    </source>
</evidence>
<dbReference type="Pfam" id="PF02367">
    <property type="entry name" value="TsaE"/>
    <property type="match status" value="1"/>
</dbReference>
<dbReference type="GO" id="GO:0002949">
    <property type="term" value="P:tRNA threonylcarbamoyladenosine modification"/>
    <property type="evidence" value="ECO:0007669"/>
    <property type="project" value="InterPro"/>
</dbReference>
<dbReference type="PRINTS" id="PR00789">
    <property type="entry name" value="OSIALOPTASE"/>
</dbReference>
<dbReference type="NCBIfam" id="TIGR03723">
    <property type="entry name" value="T6A_TsaD_YgjD"/>
    <property type="match status" value="1"/>
</dbReference>
<dbReference type="OrthoDB" id="416344at2759"/>
<evidence type="ECO:0000256" key="4">
    <source>
        <dbReference type="ARBA" id="ARBA00022723"/>
    </source>
</evidence>
<dbReference type="CDD" id="cd24134">
    <property type="entry name" value="ASKHA_NBD_OSGEPL1_QRI7_euk"/>
    <property type="match status" value="1"/>
</dbReference>
<protein>
    <recommendedName>
        <fullName evidence="1">N(6)-L-threonylcarbamoyladenine synthase</fullName>
        <ecNumber evidence="1">2.3.1.234</ecNumber>
    </recommendedName>
</protein>
<dbReference type="InterPro" id="IPR003442">
    <property type="entry name" value="T6A_TsaE"/>
</dbReference>
<comment type="catalytic activity">
    <reaction evidence="6">
        <text>L-threonylcarbamoyladenylate + adenosine(37) in tRNA = N(6)-L-threonylcarbamoyladenosine(37) in tRNA + AMP + H(+)</text>
        <dbReference type="Rhea" id="RHEA:37059"/>
        <dbReference type="Rhea" id="RHEA-COMP:10162"/>
        <dbReference type="Rhea" id="RHEA-COMP:10163"/>
        <dbReference type="ChEBI" id="CHEBI:15378"/>
        <dbReference type="ChEBI" id="CHEBI:73682"/>
        <dbReference type="ChEBI" id="CHEBI:74411"/>
        <dbReference type="ChEBI" id="CHEBI:74418"/>
        <dbReference type="ChEBI" id="CHEBI:456215"/>
        <dbReference type="EC" id="2.3.1.234"/>
    </reaction>
</comment>
<dbReference type="InterPro" id="IPR027417">
    <property type="entry name" value="P-loop_NTPase"/>
</dbReference>
<evidence type="ECO:0000259" key="8">
    <source>
        <dbReference type="Pfam" id="PF00814"/>
    </source>
</evidence>
<keyword evidence="4" id="KW-0479">Metal-binding</keyword>
<evidence type="ECO:0000256" key="7">
    <source>
        <dbReference type="SAM" id="MobiDB-lite"/>
    </source>
</evidence>
<dbReference type="Pfam" id="PF00814">
    <property type="entry name" value="TsaD"/>
    <property type="match status" value="1"/>
</dbReference>
<accession>A0A812SS52</accession>
<evidence type="ECO:0000256" key="1">
    <source>
        <dbReference type="ARBA" id="ARBA00012156"/>
    </source>
</evidence>
<dbReference type="GO" id="GO:0005739">
    <property type="term" value="C:mitochondrion"/>
    <property type="evidence" value="ECO:0007669"/>
    <property type="project" value="TreeGrafter"/>
</dbReference>
<comment type="caution">
    <text evidence="9">The sequence shown here is derived from an EMBL/GenBank/DDBJ whole genome shotgun (WGS) entry which is preliminary data.</text>
</comment>
<dbReference type="Gene3D" id="3.40.50.1820">
    <property type="entry name" value="alpha/beta hydrolase"/>
    <property type="match status" value="1"/>
</dbReference>
<evidence type="ECO:0000313" key="9">
    <source>
        <dbReference type="EMBL" id="CAE7500131.1"/>
    </source>
</evidence>
<gene>
    <name evidence="9" type="primary">GCP1</name>
    <name evidence="9" type="ORF">SNEC2469_LOCUS14239</name>
</gene>
<dbReference type="EMBL" id="CAJNJA010022808">
    <property type="protein sequence ID" value="CAE7500131.1"/>
    <property type="molecule type" value="Genomic_DNA"/>
</dbReference>
<evidence type="ECO:0000256" key="2">
    <source>
        <dbReference type="ARBA" id="ARBA00022679"/>
    </source>
</evidence>
<keyword evidence="5" id="KW-0012">Acyltransferase</keyword>
<dbReference type="EC" id="2.3.1.234" evidence="1"/>
<name>A0A812SS52_9DINO</name>
<dbReference type="NCBIfam" id="TIGR00329">
    <property type="entry name" value="gcp_kae1"/>
    <property type="match status" value="1"/>
</dbReference>
<feature type="domain" description="Gcp-like" evidence="8">
    <location>
        <begin position="439"/>
        <end position="757"/>
    </location>
</feature>
<feature type="non-terminal residue" evidence="9">
    <location>
        <position position="1913"/>
    </location>
</feature>
<evidence type="ECO:0000256" key="5">
    <source>
        <dbReference type="ARBA" id="ARBA00023315"/>
    </source>
</evidence>
<dbReference type="InterPro" id="IPR022450">
    <property type="entry name" value="TsaD"/>
</dbReference>
<dbReference type="InterPro" id="IPR000905">
    <property type="entry name" value="Gcp-like_dom"/>
</dbReference>
<keyword evidence="2" id="KW-0808">Transferase</keyword>
<sequence length="1913" mass="206467">DVQTAVLEAKSIPQAEALVSAIEKWKVGIPKMKAKVISEEDFENLLEKSTTCVVFVKNVPEDIEDETDIKNMGKDIERAQIGHHPQHGRYAIIQARSHGAARSCVDVFNIPHSGGVMTAELMTVYQQEMVQKGSSQSVVRQAVRRVAGDNARSPGTFHHASLFAPMRLRMAIGAPCLETSSFVLMRLYGRDALLDVDATEALGAALAHEAQKGDVFFLRGELGSGKTSMARGFLRAFFASPDLDVPSPSYLLHFTYGTSGATSQNAGNSDGPSLVPGCAVHHIDPYRLPAGKIASLIDFEAIWQAICLVEWPERLGDQLVTKDGPQRLEIGFEGFGPQAEGRKVLLTAVGPRWQKALRRWHAEGGPLRSRSSEPPSHEIRESIGAALPAPLSAVAPSASSSSRSRNCRTLADDKKHWLVLGIESSCDDTGAAVLRGDGQILGEALASQAGIHEQWGGVVPRLAQEGHKQAIDGTVEEALQRAGVAASDISAVAVTVGPGLGLCLEVGVRKALHIAAAHRLPLVRVHHMEAHMMVTRLPPLAQGQGLQADLVQPEFPFITLLVSGGHNMAVLTRGVGRHTILGSTIDDSIGEAFDKTARLLGITKVPGGPHLERLAKDGDPKAHALPKPLAKTRDKVLQEGCNYSFSGLKTAVRTLVERELPSAKADTLSEEELHKAKADVAAAFQQMAVHHLCERASRAAGWALELEPDTKCLVVAGGVAANQAVRKGLEEVAREHSLQMFCPPPRLCVDNGVMVAWAGIERLLLGLFEVANLVAAGAATFVVISQRTWEEGYARFGGGSTTPGQLKCPLENAPSEEEGIMAKMSLGEFQERYGDHWAMAALAVIVEDEARIFPVVAHITKRHGRYKHDAEGDAKKTSRVAISGYTDDDSNEVLLLKAMATKFPSRFIIELAGELSAKNFELQQQWIRRDLNQLADDLISENSASFGPNLRREEEDRRQHGTRKLGADSHVEIRPRWPLGERDPQKTQRDLVRRPAYDLQLAFDFSFRCKCSHADFIPTAEAPFLTPTVQPLLLSPDGERTARFEFCEPGIVIRVEAAPSFGSQEGAQRAAKRKVERITIIPRDKVGIMGVRDLFWLDGGSFLITGYEGPSGRFYGWIADLREGKASVIRMPSSEANFFVPLGRSGLPMIRTADSPEVLVGFTMPDGASTSFSWAWCSTPSGDTADAGDAVLPTGEWREVALSKDGVIDAVLLSNGTVLRQSADGWLDLGVLSLDPDALSASLALQPLLPQEHLVSATPHGAIVIDTAAVGSLPEHFPQPEDLASDITKPSDEDLASWILEQAVLRQTSALVRLSAGDAPQPIFVHPFCDVVASGVWINPETEDVEAVSVQDLKPKTYSLSQEHEGTLRSLRTHLPDKIQLYEVDVATAGMELVAWQMHAERCVAFFAHPLLSDLVALPAVVKGGMFTWLGRRALPTRGAAPNSAAAALKPTLEGHRIRATNGTSVPAYLLLPSEGAAALVVRLHDGPDLRDNWGTDSFDAWLLSRGYGILKVNYRGSAGFGKVWRASRGFAEDISRAIEWAMVERKVLGEAPAGELPPVALLGSYFGAYAALHTASRLRDWTACLVAIAPQQVAPGGVWSEPYFPGQSTESDDNLEPAGLVGDLQGLAMMLVEYERDDANGPLAINLVPVGCDPEDWPRSLQYVQYAGERKGGGVVRQNMLDLYRRMDSFLHEQLSGLTGSRGLRKESFVDEVPFLSAALLPATVGSSSPSAESIEMGLETVLRKTKGDEIADALPELRSAFGTPAGVGFSVAGKAAKQADVLVRYDTAPVLACDRASLLHASALPGMIEVTVAFAEAPQKLHVLLSEVWMHIRAENLGFTLALPRQPKRGQRIQAFALPSGTAFHFEIAAEATVGAVENFNYWAARGSSLLDLVLPEDLAGAAVLVPTIPE</sequence>
<dbReference type="InterPro" id="IPR017861">
    <property type="entry name" value="KAE1/TsaD"/>
</dbReference>
<proteinExistence type="inferred from homology"/>
<dbReference type="PANTHER" id="PTHR11735:SF6">
    <property type="entry name" value="TRNA N6-ADENOSINE THREONYLCARBAMOYLTRANSFERASE, MITOCHONDRIAL"/>
    <property type="match status" value="1"/>
</dbReference>
<dbReference type="HAMAP" id="MF_01445">
    <property type="entry name" value="TsaD"/>
    <property type="match status" value="1"/>
</dbReference>
<evidence type="ECO:0000256" key="3">
    <source>
        <dbReference type="ARBA" id="ARBA00022694"/>
    </source>
</evidence>
<reference evidence="9" key="1">
    <citation type="submission" date="2021-02" db="EMBL/GenBank/DDBJ databases">
        <authorList>
            <person name="Dougan E. K."/>
            <person name="Rhodes N."/>
            <person name="Thang M."/>
            <person name="Chan C."/>
        </authorList>
    </citation>
    <scope>NUCLEOTIDE SEQUENCE</scope>
</reference>
<dbReference type="GO" id="GO:0061711">
    <property type="term" value="F:tRNA N(6)-L-threonylcarbamoyladenine synthase activity"/>
    <property type="evidence" value="ECO:0007669"/>
    <property type="project" value="UniProtKB-EC"/>
</dbReference>
<dbReference type="Proteomes" id="UP000601435">
    <property type="component" value="Unassembled WGS sequence"/>
</dbReference>
<dbReference type="SUPFAM" id="SSF53474">
    <property type="entry name" value="alpha/beta-Hydrolases"/>
    <property type="match status" value="1"/>
</dbReference>
<dbReference type="InterPro" id="IPR043129">
    <property type="entry name" value="ATPase_NBD"/>
</dbReference>
<dbReference type="InterPro" id="IPR029058">
    <property type="entry name" value="AB_hydrolase_fold"/>
</dbReference>
<organism evidence="9 10">
    <name type="scientific">Symbiodinium necroappetens</name>
    <dbReference type="NCBI Taxonomy" id="1628268"/>
    <lineage>
        <taxon>Eukaryota</taxon>
        <taxon>Sar</taxon>
        <taxon>Alveolata</taxon>
        <taxon>Dinophyceae</taxon>
        <taxon>Suessiales</taxon>
        <taxon>Symbiodiniaceae</taxon>
        <taxon>Symbiodinium</taxon>
    </lineage>
</organism>
<dbReference type="PANTHER" id="PTHR11735">
    <property type="entry name" value="TRNA N6-ADENOSINE THREONYLCARBAMOYLTRANSFERASE"/>
    <property type="match status" value="1"/>
</dbReference>
<evidence type="ECO:0000313" key="10">
    <source>
        <dbReference type="Proteomes" id="UP000601435"/>
    </source>
</evidence>
<dbReference type="SUPFAM" id="SSF53067">
    <property type="entry name" value="Actin-like ATPase domain"/>
    <property type="match status" value="1"/>
</dbReference>